<dbReference type="CDD" id="cd08544">
    <property type="entry name" value="Reeler"/>
    <property type="match status" value="1"/>
</dbReference>
<dbReference type="InterPro" id="IPR042307">
    <property type="entry name" value="Reeler_sf"/>
</dbReference>
<dbReference type="Proteomes" id="UP000606786">
    <property type="component" value="Unassembled WGS sequence"/>
</dbReference>
<dbReference type="InterPro" id="IPR051237">
    <property type="entry name" value="Ferric-chelate_Red/DefProt"/>
</dbReference>
<comment type="caution">
    <text evidence="3">The sequence shown here is derived from an EMBL/GenBank/DDBJ whole genome shotgun (WGS) entry which is preliminary data.</text>
</comment>
<sequence length="190" mass="21410">MIERSIDNNYLKSLIKSYLVTVMFNLSVLCSALWILVSFLCLTNAFPDGAPADTCVKQRANQPNHGKARTQPGQTNPYEVVADSETFHPGQPISVTIYSNDQKSTFRGFFIQARDAHSNEWIGEWVQSENTKTIPECSAITHSDNRDKLGAKLFWKAPQNKRGRVYFTGTVLKEYNTFWSDVVAKVLAAQ</sequence>
<evidence type="ECO:0000313" key="3">
    <source>
        <dbReference type="EMBL" id="CAD6993935.1"/>
    </source>
</evidence>
<feature type="domain" description="Reelin" evidence="2">
    <location>
        <begin position="40"/>
        <end position="190"/>
    </location>
</feature>
<reference evidence="3" key="1">
    <citation type="submission" date="2020-11" db="EMBL/GenBank/DDBJ databases">
        <authorList>
            <person name="Whitehead M."/>
        </authorList>
    </citation>
    <scope>NUCLEOTIDE SEQUENCE</scope>
    <source>
        <strain evidence="3">EGII</strain>
    </source>
</reference>
<keyword evidence="1" id="KW-0812">Transmembrane</keyword>
<dbReference type="PROSITE" id="PS51019">
    <property type="entry name" value="REELIN"/>
    <property type="match status" value="1"/>
</dbReference>
<protein>
    <submittedName>
        <fullName evidence="3">(Mediterranean fruit fly) hypothetical protein</fullName>
    </submittedName>
</protein>
<evidence type="ECO:0000259" key="2">
    <source>
        <dbReference type="PROSITE" id="PS51019"/>
    </source>
</evidence>
<dbReference type="Gene3D" id="2.60.40.4060">
    <property type="entry name" value="Reeler domain"/>
    <property type="match status" value="1"/>
</dbReference>
<dbReference type="Pfam" id="PF02014">
    <property type="entry name" value="Reeler"/>
    <property type="match status" value="1"/>
</dbReference>
<organism evidence="3 4">
    <name type="scientific">Ceratitis capitata</name>
    <name type="common">Mediterranean fruit fly</name>
    <name type="synonym">Tephritis capitata</name>
    <dbReference type="NCBI Taxonomy" id="7213"/>
    <lineage>
        <taxon>Eukaryota</taxon>
        <taxon>Metazoa</taxon>
        <taxon>Ecdysozoa</taxon>
        <taxon>Arthropoda</taxon>
        <taxon>Hexapoda</taxon>
        <taxon>Insecta</taxon>
        <taxon>Pterygota</taxon>
        <taxon>Neoptera</taxon>
        <taxon>Endopterygota</taxon>
        <taxon>Diptera</taxon>
        <taxon>Brachycera</taxon>
        <taxon>Muscomorpha</taxon>
        <taxon>Tephritoidea</taxon>
        <taxon>Tephritidae</taxon>
        <taxon>Ceratitis</taxon>
        <taxon>Ceratitis</taxon>
    </lineage>
</organism>
<dbReference type="GO" id="GO:0016020">
    <property type="term" value="C:membrane"/>
    <property type="evidence" value="ECO:0007669"/>
    <property type="project" value="TreeGrafter"/>
</dbReference>
<dbReference type="PANTHER" id="PTHR45828">
    <property type="entry name" value="CYTOCHROME B561/FERRIC REDUCTASE TRANSMEMBRANE"/>
    <property type="match status" value="1"/>
</dbReference>
<evidence type="ECO:0000256" key="1">
    <source>
        <dbReference type="SAM" id="Phobius"/>
    </source>
</evidence>
<keyword evidence="4" id="KW-1185">Reference proteome</keyword>
<gene>
    <name evidence="3" type="ORF">CCAP1982_LOCUS2722</name>
</gene>
<keyword evidence="1" id="KW-1133">Transmembrane helix</keyword>
<dbReference type="EMBL" id="CAJHJT010000001">
    <property type="protein sequence ID" value="CAD6993935.1"/>
    <property type="molecule type" value="Genomic_DNA"/>
</dbReference>
<dbReference type="AlphaFoldDB" id="A0A811U9C5"/>
<dbReference type="PANTHER" id="PTHR45828:SF40">
    <property type="entry name" value="REELIN DOMAIN-CONTAINING PROTEIN"/>
    <property type="match status" value="1"/>
</dbReference>
<accession>A0A811U9C5</accession>
<proteinExistence type="predicted"/>
<feature type="transmembrane region" description="Helical" evidence="1">
    <location>
        <begin position="18"/>
        <end position="37"/>
    </location>
</feature>
<dbReference type="KEGG" id="ccat:101458224"/>
<name>A0A811U9C5_CERCA</name>
<dbReference type="InterPro" id="IPR002861">
    <property type="entry name" value="Reeler_dom"/>
</dbReference>
<evidence type="ECO:0000313" key="4">
    <source>
        <dbReference type="Proteomes" id="UP000606786"/>
    </source>
</evidence>
<keyword evidence="1" id="KW-0472">Membrane</keyword>
<dbReference type="OrthoDB" id="2419613at2759"/>